<dbReference type="InterPro" id="IPR045864">
    <property type="entry name" value="aa-tRNA-synth_II/BPL/LPL"/>
</dbReference>
<dbReference type="InterPro" id="IPR006195">
    <property type="entry name" value="aa-tRNA-synth_II"/>
</dbReference>
<dbReference type="GO" id="GO:0003676">
    <property type="term" value="F:nucleic acid binding"/>
    <property type="evidence" value="ECO:0007669"/>
    <property type="project" value="InterPro"/>
</dbReference>
<evidence type="ECO:0000259" key="10">
    <source>
        <dbReference type="PROSITE" id="PS50862"/>
    </source>
</evidence>
<dbReference type="RefSeq" id="WP_034790743.1">
    <property type="nucleotide sequence ID" value="NZ_CP048243.1"/>
</dbReference>
<evidence type="ECO:0000256" key="7">
    <source>
        <dbReference type="ARBA" id="ARBA00023146"/>
    </source>
</evidence>
<dbReference type="Pfam" id="PF00152">
    <property type="entry name" value="tRNA-synt_2"/>
    <property type="match status" value="1"/>
</dbReference>
<dbReference type="PANTHER" id="PTHR22594">
    <property type="entry name" value="ASPARTYL/LYSYL-TRNA SYNTHETASE"/>
    <property type="match status" value="1"/>
</dbReference>
<dbReference type="CDD" id="cd04317">
    <property type="entry name" value="EcAspRS_like_N"/>
    <property type="match status" value="1"/>
</dbReference>
<accession>A0A2N0N004</accession>
<dbReference type="InterPro" id="IPR012340">
    <property type="entry name" value="NA-bd_OB-fold"/>
</dbReference>
<dbReference type="Pfam" id="PF02938">
    <property type="entry name" value="GAD"/>
    <property type="match status" value="1"/>
</dbReference>
<feature type="binding site" evidence="9">
    <location>
        <position position="217"/>
    </location>
    <ligand>
        <name>L-aspartate</name>
        <dbReference type="ChEBI" id="CHEBI:29991"/>
    </ligand>
</feature>
<reference evidence="11 12" key="1">
    <citation type="submission" date="2018-06" db="EMBL/GenBank/DDBJ databases">
        <authorList>
            <consortium name="Pathogen Informatics"/>
            <person name="Doyle S."/>
        </authorList>
    </citation>
    <scope>NUCLEOTIDE SEQUENCE [LARGE SCALE GENOMIC DNA]</scope>
    <source>
        <strain evidence="11 12">NCTC12157</strain>
    </source>
</reference>
<comment type="catalytic activity">
    <reaction evidence="8 9">
        <text>tRNA(Asp) + L-aspartate + ATP = L-aspartyl-tRNA(Asp) + AMP + diphosphate</text>
        <dbReference type="Rhea" id="RHEA:19649"/>
        <dbReference type="Rhea" id="RHEA-COMP:9660"/>
        <dbReference type="Rhea" id="RHEA-COMP:9678"/>
        <dbReference type="ChEBI" id="CHEBI:29991"/>
        <dbReference type="ChEBI" id="CHEBI:30616"/>
        <dbReference type="ChEBI" id="CHEBI:33019"/>
        <dbReference type="ChEBI" id="CHEBI:78442"/>
        <dbReference type="ChEBI" id="CHEBI:78516"/>
        <dbReference type="ChEBI" id="CHEBI:456215"/>
        <dbReference type="EC" id="6.1.1.12"/>
    </reaction>
</comment>
<dbReference type="NCBIfam" id="TIGR00459">
    <property type="entry name" value="aspS_bact"/>
    <property type="match status" value="1"/>
</dbReference>
<dbReference type="GeneID" id="78380165"/>
<dbReference type="Proteomes" id="UP000254304">
    <property type="component" value="Unassembled WGS sequence"/>
</dbReference>
<evidence type="ECO:0000256" key="6">
    <source>
        <dbReference type="ARBA" id="ARBA00022917"/>
    </source>
</evidence>
<dbReference type="GO" id="GO:0005524">
    <property type="term" value="F:ATP binding"/>
    <property type="evidence" value="ECO:0007669"/>
    <property type="project" value="UniProtKB-UniRule"/>
</dbReference>
<feature type="binding site" evidence="9">
    <location>
        <begin position="534"/>
        <end position="537"/>
    </location>
    <ligand>
        <name>ATP</name>
        <dbReference type="ChEBI" id="CHEBI:30616"/>
    </ligand>
</feature>
<dbReference type="SUPFAM" id="SSF55681">
    <property type="entry name" value="Class II aaRS and biotin synthetases"/>
    <property type="match status" value="1"/>
</dbReference>
<evidence type="ECO:0000256" key="8">
    <source>
        <dbReference type="ARBA" id="ARBA00047904"/>
    </source>
</evidence>
<feature type="binding site" evidence="9">
    <location>
        <position position="489"/>
    </location>
    <ligand>
        <name>L-aspartate</name>
        <dbReference type="ChEBI" id="CHEBI:29991"/>
    </ligand>
</feature>
<evidence type="ECO:0000256" key="5">
    <source>
        <dbReference type="ARBA" id="ARBA00022840"/>
    </source>
</evidence>
<dbReference type="GO" id="GO:0004815">
    <property type="term" value="F:aspartate-tRNA ligase activity"/>
    <property type="evidence" value="ECO:0007669"/>
    <property type="project" value="UniProtKB-UniRule"/>
</dbReference>
<dbReference type="NCBIfam" id="NF001750">
    <property type="entry name" value="PRK00476.1"/>
    <property type="match status" value="1"/>
</dbReference>
<dbReference type="InterPro" id="IPR004524">
    <property type="entry name" value="Asp-tRNA-ligase_1"/>
</dbReference>
<keyword evidence="4 9" id="KW-0547">Nucleotide-binding</keyword>
<feature type="binding site" evidence="9">
    <location>
        <position position="482"/>
    </location>
    <ligand>
        <name>ATP</name>
        <dbReference type="ChEBI" id="CHEBI:30616"/>
    </ligand>
</feature>
<dbReference type="InterPro" id="IPR047090">
    <property type="entry name" value="AspRS_core"/>
</dbReference>
<evidence type="ECO:0000256" key="4">
    <source>
        <dbReference type="ARBA" id="ARBA00022741"/>
    </source>
</evidence>
<dbReference type="AlphaFoldDB" id="A0A2N0N004"/>
<feature type="region of interest" description="Aspartate" evidence="9">
    <location>
        <begin position="195"/>
        <end position="198"/>
    </location>
</feature>
<feature type="binding site" evidence="9">
    <location>
        <position position="171"/>
    </location>
    <ligand>
        <name>L-aspartate</name>
        <dbReference type="ChEBI" id="CHEBI:29991"/>
    </ligand>
</feature>
<sequence length="602" mass="67221">MRTVYCGKLNASNVGQEVTLCGWVNRRRDLGGLIFIDMRDREGIVQVFFDPDQSAAYELASELRNEFCVQITGTVRARPESQFNKDMATGEVEVFASGLNIINRSEPLPLDSNHNNTEEARLKYRYLDLRRPEMANRLKTRAKITSLVRRFMDTHDFLDIETPMLTKATPEGARDYLVPSRVHKGKFYALPQSPQLFKQLLMMSGFDRYYQIVKCFRDEDLRADRQPEFTQIDVETSFMTAEQVREVMEKLARELWTEVKGVDLGDFPIMTFAEAMRRFGSDKPDLRNPMELVDVADLLKDIDFKVFADPANDPKGRVAALRVPGGAQLSRKQIDEYAKFIEIYGAKGLAYIKVNEIAKGLEGIQSPVAKFLNEELLLALIGRTGAQDGDIIFFGAASAKIVTDAIGALRLKVGRDLKITKEDSWAPLWVIDFPMFEDTDEGGLSAMHHPFTAPKEMTAEELGANPTSAIANAYDMVINGYEVGGGSVRIHRSEMQQTVFGILGINEHEQREKFGFLLDALKYGTPPHAGLAFGLDRLVMLLTGTENIRDVIAFPKTTAAACLMTEAPSFANPASLLELGIAVVAKKDASKEVKSDTDSENN</sequence>
<dbReference type="CDD" id="cd00777">
    <property type="entry name" value="AspRS_core"/>
    <property type="match status" value="1"/>
</dbReference>
<dbReference type="SUPFAM" id="SSF55261">
    <property type="entry name" value="GAD domain-like"/>
    <property type="match status" value="1"/>
</dbReference>
<dbReference type="InterPro" id="IPR004364">
    <property type="entry name" value="Aa-tRNA-synt_II"/>
</dbReference>
<evidence type="ECO:0000256" key="9">
    <source>
        <dbReference type="HAMAP-Rule" id="MF_00044"/>
    </source>
</evidence>
<comment type="subunit">
    <text evidence="9">Homodimer.</text>
</comment>
<dbReference type="EC" id="6.1.1.12" evidence="9"/>
<dbReference type="InterPro" id="IPR004365">
    <property type="entry name" value="NA-bd_OB_tRNA"/>
</dbReference>
<dbReference type="GO" id="GO:0005737">
    <property type="term" value="C:cytoplasm"/>
    <property type="evidence" value="ECO:0007669"/>
    <property type="project" value="UniProtKB-SubCell"/>
</dbReference>
<feature type="domain" description="Aminoacyl-transfer RNA synthetases class-II family profile" evidence="10">
    <location>
        <begin position="138"/>
        <end position="555"/>
    </location>
</feature>
<evidence type="ECO:0000313" key="11">
    <source>
        <dbReference type="EMBL" id="STQ44500.1"/>
    </source>
</evidence>
<name>A0A2N0N004_9GAMM</name>
<comment type="caution">
    <text evidence="9">Lacks conserved residue(s) required for the propagation of feature annotation.</text>
</comment>
<dbReference type="GO" id="GO:0006422">
    <property type="term" value="P:aspartyl-tRNA aminoacylation"/>
    <property type="evidence" value="ECO:0007669"/>
    <property type="project" value="UniProtKB-UniRule"/>
</dbReference>
<organism evidence="11 12">
    <name type="scientific">Ewingella americana</name>
    <dbReference type="NCBI Taxonomy" id="41202"/>
    <lineage>
        <taxon>Bacteria</taxon>
        <taxon>Pseudomonadati</taxon>
        <taxon>Pseudomonadota</taxon>
        <taxon>Gammaproteobacteria</taxon>
        <taxon>Enterobacterales</taxon>
        <taxon>Yersiniaceae</taxon>
        <taxon>Ewingella</taxon>
    </lineage>
</organism>
<comment type="function">
    <text evidence="9">Catalyzes the attachment of L-aspartate to tRNA(Asp) in a two-step reaction: L-aspartate is first activated by ATP to form Asp-AMP and then transferred to the acceptor end of tRNA(Asp).</text>
</comment>
<dbReference type="Pfam" id="PF01336">
    <property type="entry name" value="tRNA_anti-codon"/>
    <property type="match status" value="1"/>
</dbReference>
<dbReference type="Gene3D" id="3.30.930.10">
    <property type="entry name" value="Bira Bifunctional Protein, Domain 2"/>
    <property type="match status" value="1"/>
</dbReference>
<dbReference type="InterPro" id="IPR029351">
    <property type="entry name" value="GAD_dom"/>
</dbReference>
<dbReference type="SUPFAM" id="SSF50249">
    <property type="entry name" value="Nucleic acid-binding proteins"/>
    <property type="match status" value="1"/>
</dbReference>
<feature type="binding site" evidence="9">
    <location>
        <position position="226"/>
    </location>
    <ligand>
        <name>ATP</name>
        <dbReference type="ChEBI" id="CHEBI:30616"/>
    </ligand>
</feature>
<feature type="binding site" evidence="9">
    <location>
        <position position="448"/>
    </location>
    <ligand>
        <name>L-aspartate</name>
        <dbReference type="ChEBI" id="CHEBI:29991"/>
    </ligand>
</feature>
<dbReference type="PRINTS" id="PR01042">
    <property type="entry name" value="TRNASYNTHASP"/>
</dbReference>
<dbReference type="InterPro" id="IPR004115">
    <property type="entry name" value="GAD-like_sf"/>
</dbReference>
<keyword evidence="5 9" id="KW-0067">ATP-binding</keyword>
<evidence type="ECO:0000256" key="2">
    <source>
        <dbReference type="ARBA" id="ARBA00022490"/>
    </source>
</evidence>
<proteinExistence type="inferred from homology"/>
<evidence type="ECO:0000313" key="12">
    <source>
        <dbReference type="Proteomes" id="UP000254304"/>
    </source>
</evidence>
<keyword evidence="2 9" id="KW-0963">Cytoplasm</keyword>
<keyword evidence="6 9" id="KW-0648">Protein biosynthesis</keyword>
<dbReference type="FunFam" id="2.40.50.140:FF:000080">
    <property type="entry name" value="Aspartate--tRNA ligase"/>
    <property type="match status" value="1"/>
</dbReference>
<comment type="similarity">
    <text evidence="1 9">Belongs to the class-II aminoacyl-tRNA synthetase family. Type 1 subfamily.</text>
</comment>
<dbReference type="PROSITE" id="PS50862">
    <property type="entry name" value="AA_TRNA_LIGASE_II"/>
    <property type="match status" value="1"/>
</dbReference>
<evidence type="ECO:0000256" key="3">
    <source>
        <dbReference type="ARBA" id="ARBA00022598"/>
    </source>
</evidence>
<comment type="subcellular location">
    <subcellularLocation>
        <location evidence="9">Cytoplasm</location>
    </subcellularLocation>
</comment>
<protein>
    <recommendedName>
        <fullName evidence="9">Aspartate--tRNA ligase</fullName>
        <ecNumber evidence="9">6.1.1.12</ecNumber>
    </recommendedName>
    <alternativeName>
        <fullName evidence="9">Aspartyl-tRNA synthetase</fullName>
        <shortName evidence="9">AspRS</shortName>
    </alternativeName>
</protein>
<gene>
    <name evidence="9 11" type="primary">aspS</name>
    <name evidence="11" type="ORF">NCTC12157_02222</name>
</gene>
<dbReference type="EMBL" id="UGGO01000001">
    <property type="protein sequence ID" value="STQ44500.1"/>
    <property type="molecule type" value="Genomic_DNA"/>
</dbReference>
<dbReference type="HAMAP" id="MF_00044">
    <property type="entry name" value="Asp_tRNA_synth_type1"/>
    <property type="match status" value="1"/>
</dbReference>
<feature type="binding site" evidence="9">
    <location>
        <begin position="217"/>
        <end position="219"/>
    </location>
    <ligand>
        <name>ATP</name>
        <dbReference type="ChEBI" id="CHEBI:30616"/>
    </ligand>
</feature>
<dbReference type="PANTHER" id="PTHR22594:SF5">
    <property type="entry name" value="ASPARTATE--TRNA LIGASE, MITOCHONDRIAL"/>
    <property type="match status" value="1"/>
</dbReference>
<keyword evidence="7 9" id="KW-0030">Aminoacyl-tRNA synthetase</keyword>
<dbReference type="InterPro" id="IPR047089">
    <property type="entry name" value="Asp-tRNA-ligase_1_N"/>
</dbReference>
<keyword evidence="3 9" id="KW-0436">Ligase</keyword>
<dbReference type="InterPro" id="IPR002312">
    <property type="entry name" value="Asp/Asn-tRNA-synth_IIb"/>
</dbReference>
<dbReference type="Gene3D" id="2.40.50.140">
    <property type="entry name" value="Nucleic acid-binding proteins"/>
    <property type="match status" value="1"/>
</dbReference>
<evidence type="ECO:0000256" key="1">
    <source>
        <dbReference type="ARBA" id="ARBA00006303"/>
    </source>
</evidence>
<dbReference type="Gene3D" id="3.30.1360.30">
    <property type="entry name" value="GAD-like domain"/>
    <property type="match status" value="1"/>
</dbReference>